<keyword evidence="13" id="KW-0732">Signal</keyword>
<evidence type="ECO:0000256" key="3">
    <source>
        <dbReference type="ARBA" id="ARBA00004309"/>
    </source>
</evidence>
<reference evidence="15" key="1">
    <citation type="submission" date="2025-08" db="UniProtKB">
        <authorList>
            <consortium name="RefSeq"/>
        </authorList>
    </citation>
    <scope>IDENTIFICATION</scope>
    <source>
        <tissue evidence="15">Whole blood</tissue>
    </source>
</reference>
<evidence type="ECO:0000256" key="4">
    <source>
        <dbReference type="ARBA" id="ARBA00022475"/>
    </source>
</evidence>
<sequence>MGAAGVAGSATWVLAGGLLAAALALPAGPGGRGRLPAGPGALGRPLGRQRPSGLPAAPRAGPERTAQDLPHLIWPNVESSRLKTEGGAPFGRKFSRKSEVFNPLLASAASSEPWTPSTLAFTPSGPKKTLSKRESPITQRLYGDISRDVQGTAEEGVIFQKCAVVSGQSEMQTAQVRLLVVNAGTPVATNLSDLLLLDNITGLSIRGSTGNRTSAGFQAFRKKFLQVGDSFSVSYTASIQAGEIGSGDVLMLPAWLTFQSSAPNRTQLKALFTITAEEKIKVVPNHGLHAAGFFIASIASFVLTWATLFFTARYQCLKGSLITRHQVQHHENKLEYSQFTSANGINEDLALDDQMIDILSSEDPGSMLQALEELEIATLNRADSALEACRTQISRDIIALLLKNLTSAGHLSPQVERRMGSVFKTQFLLLEKEIQEEYDRKMVALTAECDLETRKKTENQYQREMAAMEEAEELLKRVSEKIQSAIFQGELKPEAAKTLLQNYSEIQEKLEELMDFFQASKRYHLSKRFGHREYLVQNMQSSETRVQGLLSAADAQLTVFIQKHERAGYLDEDQMEALLERTQTEVFSIKQKLDNDLKQEKKKLHQKLILKRRREILQKHKEQRKELLSVGEALRAAEDAGQFLGRWGSLLAEHNAALETLQERLDQAALEDLRALTLSLSEKATEELRRLQSSGVAQELLKHGVPWLFLQQILEEHGRELAARARQLEAEERDRDQEGVQSVRQRLKDDAPEASTEEQAELRRWEHLIFAKLCSSAFSQSEEELLRMRQEVHGCFAQMDRSLALPKIRARVLLQQFQTAWREAEFQKLDQALAAPEMQQQSKARKPRSKSKSKTDLLRKCIEDKIQLFEEQAPEDLVEKVRGELLRERVQHLEAQEARFAESLASLQFQKAARIAKTLWAYTALLSVQDLLLEELSESETLTKLACEQILGSHSPELQELGRKLEGRLANQEAAQLQRALASRQQWAGDGPGLLNEPEDADSDRQVSAVLQQALGKGRKLLEHQQQSWREERDHSVVLEDLLENMEFDTFTTLYSQELRLASYLSRLAMVPGGTLRRLLSVALPTASPAELLAALDSGSQRHPDHSAENDGGGEQADLGRKGKHQGWWQALESRLRGELISGGLEKMLWAHERKESILRKPCPPLRERAALPGKGSWPHLSLESVGEVAAVPIVGAEAIDLLNTGEKLFIFRNPKEPEISLHFPPRRKKKNFLNAKKATWALGLD</sequence>
<organism evidence="14 15">
    <name type="scientific">Panthera pardus</name>
    <name type="common">Leopard</name>
    <name type="synonym">Felis pardus</name>
    <dbReference type="NCBI Taxonomy" id="9691"/>
    <lineage>
        <taxon>Eukaryota</taxon>
        <taxon>Metazoa</taxon>
        <taxon>Chordata</taxon>
        <taxon>Craniata</taxon>
        <taxon>Vertebrata</taxon>
        <taxon>Euteleostomi</taxon>
        <taxon>Mammalia</taxon>
        <taxon>Eutheria</taxon>
        <taxon>Laurasiatheria</taxon>
        <taxon>Carnivora</taxon>
        <taxon>Feliformia</taxon>
        <taxon>Felidae</taxon>
        <taxon>Pantherinae</taxon>
        <taxon>Panthera</taxon>
    </lineage>
</organism>
<name>A0A9V1FU75_PANPR</name>
<dbReference type="AlphaFoldDB" id="A0A9V1FU75"/>
<dbReference type="Pfam" id="PF12297">
    <property type="entry name" value="EVC2_like"/>
    <property type="match status" value="1"/>
</dbReference>
<gene>
    <name evidence="15" type="primary">EVC2</name>
</gene>
<feature type="coiled-coil region" evidence="11">
    <location>
        <begin position="451"/>
        <end position="488"/>
    </location>
</feature>
<evidence type="ECO:0000256" key="2">
    <source>
        <dbReference type="ARBA" id="ARBA00004162"/>
    </source>
</evidence>
<feature type="signal peptide" evidence="13">
    <location>
        <begin position="1"/>
        <end position="24"/>
    </location>
</feature>
<evidence type="ECO:0000256" key="12">
    <source>
        <dbReference type="SAM" id="MobiDB-lite"/>
    </source>
</evidence>
<evidence type="ECO:0000256" key="13">
    <source>
        <dbReference type="SAM" id="SignalP"/>
    </source>
</evidence>
<evidence type="ECO:0000313" key="14">
    <source>
        <dbReference type="Proteomes" id="UP001165780"/>
    </source>
</evidence>
<dbReference type="PANTHER" id="PTHR16795:SF14">
    <property type="entry name" value="LIMBIN"/>
    <property type="match status" value="1"/>
</dbReference>
<feature type="compositionally biased region" description="Basic residues" evidence="12">
    <location>
        <begin position="843"/>
        <end position="852"/>
    </location>
</feature>
<keyword evidence="5" id="KW-0963">Cytoplasm</keyword>
<keyword evidence="14" id="KW-1185">Reference proteome</keyword>
<protein>
    <submittedName>
        <fullName evidence="15">Limbin isoform X3</fullName>
    </submittedName>
</protein>
<dbReference type="CTD" id="132884"/>
<feature type="compositionally biased region" description="Basic and acidic residues" evidence="12">
    <location>
        <begin position="728"/>
        <end position="738"/>
    </location>
</feature>
<feature type="region of interest" description="Disordered" evidence="12">
    <location>
        <begin position="34"/>
        <end position="68"/>
    </location>
</feature>
<evidence type="ECO:0000256" key="7">
    <source>
        <dbReference type="ARBA" id="ARBA00022989"/>
    </source>
</evidence>
<comment type="subcellular location">
    <subcellularLocation>
        <location evidence="2">Cell membrane</location>
        <topology evidence="2">Single-pass membrane protein</topology>
    </subcellularLocation>
    <subcellularLocation>
        <location evidence="3">Cell projection</location>
        <location evidence="3">Cilium membrane</location>
    </subcellularLocation>
    <subcellularLocation>
        <location evidence="1">Cytoplasm</location>
        <location evidence="1">Cytoskeleton</location>
        <location evidence="1">Cilium basal body</location>
    </subcellularLocation>
</comment>
<evidence type="ECO:0000256" key="6">
    <source>
        <dbReference type="ARBA" id="ARBA00022692"/>
    </source>
</evidence>
<evidence type="ECO:0000256" key="10">
    <source>
        <dbReference type="ARBA" id="ARBA00023273"/>
    </source>
</evidence>
<dbReference type="PANTHER" id="PTHR16795">
    <property type="entry name" value="LIMBIN/ELLIS-VAN CREVELD PROTEIN"/>
    <property type="match status" value="1"/>
</dbReference>
<feature type="compositionally biased region" description="Low complexity" evidence="12">
    <location>
        <begin position="34"/>
        <end position="48"/>
    </location>
</feature>
<dbReference type="GO" id="GO:0060170">
    <property type="term" value="C:ciliary membrane"/>
    <property type="evidence" value="ECO:0007669"/>
    <property type="project" value="UniProtKB-SubCell"/>
</dbReference>
<proteinExistence type="predicted"/>
<dbReference type="InterPro" id="IPR022076">
    <property type="entry name" value="Limbin"/>
</dbReference>
<dbReference type="RefSeq" id="XP_019309276.2">
    <property type="nucleotide sequence ID" value="XM_019453731.2"/>
</dbReference>
<evidence type="ECO:0000313" key="15">
    <source>
        <dbReference type="RefSeq" id="XP_019309276.2"/>
    </source>
</evidence>
<keyword evidence="9" id="KW-0206">Cytoskeleton</keyword>
<keyword evidence="6" id="KW-0812">Transmembrane</keyword>
<dbReference type="Proteomes" id="UP001165780">
    <property type="component" value="Unplaced"/>
</dbReference>
<dbReference type="GO" id="GO:0007224">
    <property type="term" value="P:smoothened signaling pathway"/>
    <property type="evidence" value="ECO:0007669"/>
    <property type="project" value="InterPro"/>
</dbReference>
<feature type="region of interest" description="Disordered" evidence="12">
    <location>
        <begin position="728"/>
        <end position="758"/>
    </location>
</feature>
<keyword evidence="8" id="KW-0472">Membrane</keyword>
<keyword evidence="10" id="KW-0966">Cell projection</keyword>
<keyword evidence="11" id="KW-0175">Coiled coil</keyword>
<feature type="compositionally biased region" description="Basic and acidic residues" evidence="12">
    <location>
        <begin position="1100"/>
        <end position="1109"/>
    </location>
</feature>
<evidence type="ECO:0000256" key="5">
    <source>
        <dbReference type="ARBA" id="ARBA00022490"/>
    </source>
</evidence>
<feature type="region of interest" description="Disordered" evidence="12">
    <location>
        <begin position="836"/>
        <end position="855"/>
    </location>
</feature>
<evidence type="ECO:0000256" key="1">
    <source>
        <dbReference type="ARBA" id="ARBA00004120"/>
    </source>
</evidence>
<evidence type="ECO:0000256" key="9">
    <source>
        <dbReference type="ARBA" id="ARBA00023212"/>
    </source>
</evidence>
<dbReference type="GO" id="GO:0098797">
    <property type="term" value="C:plasma membrane protein complex"/>
    <property type="evidence" value="ECO:0007669"/>
    <property type="project" value="TreeGrafter"/>
</dbReference>
<evidence type="ECO:0000256" key="11">
    <source>
        <dbReference type="SAM" id="Coils"/>
    </source>
</evidence>
<feature type="region of interest" description="Disordered" evidence="12">
    <location>
        <begin position="1099"/>
        <end position="1121"/>
    </location>
</feature>
<evidence type="ECO:0000256" key="8">
    <source>
        <dbReference type="ARBA" id="ARBA00023136"/>
    </source>
</evidence>
<dbReference type="GeneID" id="109269689"/>
<keyword evidence="7" id="KW-1133">Transmembrane helix</keyword>
<keyword evidence="4" id="KW-1003">Cell membrane</keyword>
<accession>A0A9V1FU75</accession>
<dbReference type="InterPro" id="IPR026501">
    <property type="entry name" value="Limbin/EVC"/>
</dbReference>
<feature type="chain" id="PRO_5040720779" evidence="13">
    <location>
        <begin position="25"/>
        <end position="1246"/>
    </location>
</feature>